<dbReference type="GO" id="GO:0008270">
    <property type="term" value="F:zinc ion binding"/>
    <property type="evidence" value="ECO:0007669"/>
    <property type="project" value="UniProtKB-KW"/>
</dbReference>
<organism evidence="4 5">
    <name type="scientific">Eumeta variegata</name>
    <name type="common">Bagworm moth</name>
    <name type="synonym">Eumeta japonica</name>
    <dbReference type="NCBI Taxonomy" id="151549"/>
    <lineage>
        <taxon>Eukaryota</taxon>
        <taxon>Metazoa</taxon>
        <taxon>Ecdysozoa</taxon>
        <taxon>Arthropoda</taxon>
        <taxon>Hexapoda</taxon>
        <taxon>Insecta</taxon>
        <taxon>Pterygota</taxon>
        <taxon>Neoptera</taxon>
        <taxon>Endopterygota</taxon>
        <taxon>Lepidoptera</taxon>
        <taxon>Glossata</taxon>
        <taxon>Ditrysia</taxon>
        <taxon>Tineoidea</taxon>
        <taxon>Psychidae</taxon>
        <taxon>Oiketicinae</taxon>
        <taxon>Eumeta</taxon>
    </lineage>
</organism>
<dbReference type="STRING" id="151549.A0A4C1ZG56"/>
<dbReference type="EMBL" id="BGZK01001767">
    <property type="protein sequence ID" value="GBP85909.1"/>
    <property type="molecule type" value="Genomic_DNA"/>
</dbReference>
<keyword evidence="1" id="KW-0863">Zinc-finger</keyword>
<protein>
    <recommendedName>
        <fullName evidence="3">C2H2-type domain-containing protein</fullName>
    </recommendedName>
</protein>
<sequence length="711" mass="79965">MNVSYDRVCRLCLSSRGELLAIFPTTSSDGSGSPVLASKIKACVSVQVNRPPFCNAVRCGRLVGRTAPPRALPSPRNVTLTRAEGHTSRYSRCDRRGEAGGGGRSTGVVLIYRARPGGGAVAVQPAARGACRCGVVSLCACRYRAATLEGLSGCHSTCLSFARGAAAPTASPRRAAPLRTVPFYTYAYLVSRRPSFAAASRISNGRRSAFDECSDETKCLDNVNNWYIFKKICERTQTKLLALIKKDSNLLEEVKIKNEPLSDEAYDDGVVIDGSYPDYEQNATSSNKLQPEGPPILASLGLTPRSDKKCVDPRLDWQRVHAILELIQEDEVIDSLQSAEECDVTQYSDHESDTDAEILSEIDDDYLDCKHGYLNRDRRFLSKTPKLTFEISQTIKKNFKFKKCKHDIIESCPQIKHAWQLIFSNDILEHIVGSTNSFITSAHNNHTNIKELKVFIGILYLHGLTRSIYEKRSDLWDERIGLKPVINSMSMERFTFLLKNIRFDRDQGENVDYDIMKSMRKVFEMFAMNCRTSRNIESTAVIDEIIIPVYGPCPFRYVINNKEIRNGMKMGLDSEKDDEEEEEEEEEINEAPRFSKVPNIPEVSITVMRPTGETLHARQGIQQLASKDCLVCGRAYRYSHNARRHELTAHSFDRYTNKIVANKKAPSHMQPKLRPNPFNPKARLMPNPINHKLKLLPKSVPAKTVPQKMTS</sequence>
<keyword evidence="1" id="KW-0862">Zinc</keyword>
<feature type="non-terminal residue" evidence="4">
    <location>
        <position position="711"/>
    </location>
</feature>
<evidence type="ECO:0000256" key="1">
    <source>
        <dbReference type="PROSITE-ProRule" id="PRU00042"/>
    </source>
</evidence>
<reference evidence="4 5" key="1">
    <citation type="journal article" date="2019" name="Commun. Biol.">
        <title>The bagworm genome reveals a unique fibroin gene that provides high tensile strength.</title>
        <authorList>
            <person name="Kono N."/>
            <person name="Nakamura H."/>
            <person name="Ohtoshi R."/>
            <person name="Tomita M."/>
            <person name="Numata K."/>
            <person name="Arakawa K."/>
        </authorList>
    </citation>
    <scope>NUCLEOTIDE SEQUENCE [LARGE SCALE GENOMIC DNA]</scope>
</reference>
<keyword evidence="5" id="KW-1185">Reference proteome</keyword>
<dbReference type="PROSITE" id="PS50157">
    <property type="entry name" value="ZINC_FINGER_C2H2_2"/>
    <property type="match status" value="1"/>
</dbReference>
<dbReference type="PANTHER" id="PTHR46599:SF3">
    <property type="entry name" value="PIGGYBAC TRANSPOSABLE ELEMENT-DERIVED PROTEIN 4"/>
    <property type="match status" value="1"/>
</dbReference>
<dbReference type="AlphaFoldDB" id="A0A4C1ZG56"/>
<dbReference type="Proteomes" id="UP000299102">
    <property type="component" value="Unassembled WGS sequence"/>
</dbReference>
<keyword evidence="1" id="KW-0479">Metal-binding</keyword>
<evidence type="ECO:0000259" key="3">
    <source>
        <dbReference type="PROSITE" id="PS50157"/>
    </source>
</evidence>
<evidence type="ECO:0000256" key="2">
    <source>
        <dbReference type="SAM" id="MobiDB-lite"/>
    </source>
</evidence>
<dbReference type="InterPro" id="IPR029526">
    <property type="entry name" value="PGBD"/>
</dbReference>
<dbReference type="InterPro" id="IPR013087">
    <property type="entry name" value="Znf_C2H2_type"/>
</dbReference>
<evidence type="ECO:0000313" key="4">
    <source>
        <dbReference type="EMBL" id="GBP85909.1"/>
    </source>
</evidence>
<feature type="region of interest" description="Disordered" evidence="2">
    <location>
        <begin position="571"/>
        <end position="594"/>
    </location>
</feature>
<feature type="compositionally biased region" description="Acidic residues" evidence="2">
    <location>
        <begin position="575"/>
        <end position="589"/>
    </location>
</feature>
<accession>A0A4C1ZG56</accession>
<dbReference type="PROSITE" id="PS00028">
    <property type="entry name" value="ZINC_FINGER_C2H2_1"/>
    <property type="match status" value="1"/>
</dbReference>
<dbReference type="OrthoDB" id="6770266at2759"/>
<evidence type="ECO:0000313" key="5">
    <source>
        <dbReference type="Proteomes" id="UP000299102"/>
    </source>
</evidence>
<feature type="domain" description="C2H2-type" evidence="3">
    <location>
        <begin position="627"/>
        <end position="655"/>
    </location>
</feature>
<dbReference type="Pfam" id="PF13843">
    <property type="entry name" value="DDE_Tnp_1_7"/>
    <property type="match status" value="1"/>
</dbReference>
<gene>
    <name evidence="4" type="ORF">EVAR_65244_1</name>
</gene>
<comment type="caution">
    <text evidence="4">The sequence shown here is derived from an EMBL/GenBank/DDBJ whole genome shotgun (WGS) entry which is preliminary data.</text>
</comment>
<dbReference type="PANTHER" id="PTHR46599">
    <property type="entry name" value="PIGGYBAC TRANSPOSABLE ELEMENT-DERIVED PROTEIN 4"/>
    <property type="match status" value="1"/>
</dbReference>
<name>A0A4C1ZG56_EUMVA</name>
<proteinExistence type="predicted"/>